<organism evidence="6 8">
    <name type="scientific">Aphanomyces astaci</name>
    <name type="common">Crayfish plague agent</name>
    <dbReference type="NCBI Taxonomy" id="112090"/>
    <lineage>
        <taxon>Eukaryota</taxon>
        <taxon>Sar</taxon>
        <taxon>Stramenopiles</taxon>
        <taxon>Oomycota</taxon>
        <taxon>Saprolegniomycetes</taxon>
        <taxon>Saprolegniales</taxon>
        <taxon>Verrucalvaceae</taxon>
        <taxon>Aphanomyces</taxon>
    </lineage>
</organism>
<dbReference type="Gene3D" id="3.30.1370.10">
    <property type="entry name" value="K Homology domain, type 1"/>
    <property type="match status" value="7"/>
</dbReference>
<protein>
    <recommendedName>
        <fullName evidence="5">K Homology domain-containing protein</fullName>
    </recommendedName>
</protein>
<dbReference type="SUPFAM" id="SSF54791">
    <property type="entry name" value="Eukaryotic type KH-domain (KH-domain type I)"/>
    <property type="match status" value="8"/>
</dbReference>
<comment type="caution">
    <text evidence="6">The sequence shown here is derived from an EMBL/GenBank/DDBJ whole genome shotgun (WGS) entry which is preliminary data.</text>
</comment>
<dbReference type="Proteomes" id="UP000283543">
    <property type="component" value="Unassembled WGS sequence"/>
</dbReference>
<evidence type="ECO:0000259" key="5">
    <source>
        <dbReference type="SMART" id="SM00322"/>
    </source>
</evidence>
<feature type="region of interest" description="Disordered" evidence="4">
    <location>
        <begin position="1221"/>
        <end position="1318"/>
    </location>
</feature>
<dbReference type="GO" id="GO:0003723">
    <property type="term" value="F:RNA binding"/>
    <property type="evidence" value="ECO:0007669"/>
    <property type="project" value="UniProtKB-UniRule"/>
</dbReference>
<feature type="domain" description="K Homology" evidence="5">
    <location>
        <begin position="841"/>
        <end position="916"/>
    </location>
</feature>
<proteinExistence type="predicted"/>
<dbReference type="PROSITE" id="PS50084">
    <property type="entry name" value="KH_TYPE_1"/>
    <property type="match status" value="7"/>
</dbReference>
<keyword evidence="1" id="KW-0677">Repeat</keyword>
<feature type="domain" description="K Homology" evidence="5">
    <location>
        <begin position="985"/>
        <end position="1058"/>
    </location>
</feature>
<feature type="domain" description="K Homology" evidence="5">
    <location>
        <begin position="532"/>
        <end position="606"/>
    </location>
</feature>
<feature type="domain" description="K Homology" evidence="5">
    <location>
        <begin position="678"/>
        <end position="744"/>
    </location>
</feature>
<evidence type="ECO:0000313" key="6">
    <source>
        <dbReference type="EMBL" id="RHY23984.1"/>
    </source>
</evidence>
<dbReference type="PANTHER" id="PTHR10288">
    <property type="entry name" value="KH DOMAIN CONTAINING RNA BINDING PROTEIN"/>
    <property type="match status" value="1"/>
</dbReference>
<keyword evidence="2" id="KW-0694">RNA-binding</keyword>
<evidence type="ECO:0000313" key="7">
    <source>
        <dbReference type="EMBL" id="RHY75639.1"/>
    </source>
</evidence>
<dbReference type="InterPro" id="IPR004088">
    <property type="entry name" value="KH_dom_type_1"/>
</dbReference>
<feature type="domain" description="K Homology" evidence="5">
    <location>
        <begin position="607"/>
        <end position="677"/>
    </location>
</feature>
<dbReference type="InterPro" id="IPR036612">
    <property type="entry name" value="KH_dom_type_1_sf"/>
</dbReference>
<reference evidence="8 9" key="1">
    <citation type="submission" date="2018-08" db="EMBL/GenBank/DDBJ databases">
        <title>Aphanomyces genome sequencing and annotation.</title>
        <authorList>
            <person name="Minardi D."/>
            <person name="Oidtmann B."/>
            <person name="Van Der Giezen M."/>
            <person name="Studholme D.J."/>
        </authorList>
    </citation>
    <scope>NUCLEOTIDE SEQUENCE [LARGE SCALE GENOMIC DNA]</scope>
    <source>
        <strain evidence="7 9">Si</strain>
        <strain evidence="6 8">Yx</strain>
    </source>
</reference>
<feature type="domain" description="K Homology" evidence="5">
    <location>
        <begin position="188"/>
        <end position="252"/>
    </location>
</feature>
<dbReference type="Pfam" id="PF00013">
    <property type="entry name" value="KH_1"/>
    <property type="match status" value="8"/>
</dbReference>
<dbReference type="VEuPathDB" id="FungiDB:H257_00654"/>
<evidence type="ECO:0000313" key="8">
    <source>
        <dbReference type="Proteomes" id="UP000266239"/>
    </source>
</evidence>
<dbReference type="EMBL" id="QUTB01001502">
    <property type="protein sequence ID" value="RHY75639.1"/>
    <property type="molecule type" value="Genomic_DNA"/>
</dbReference>
<feature type="coiled-coil region" evidence="3">
    <location>
        <begin position="145"/>
        <end position="179"/>
    </location>
</feature>
<dbReference type="Proteomes" id="UP000266239">
    <property type="component" value="Unassembled WGS sequence"/>
</dbReference>
<evidence type="ECO:0000256" key="3">
    <source>
        <dbReference type="SAM" id="Coils"/>
    </source>
</evidence>
<feature type="domain" description="K Homology" evidence="5">
    <location>
        <begin position="1125"/>
        <end position="1196"/>
    </location>
</feature>
<feature type="domain" description="K Homology" evidence="5">
    <location>
        <begin position="253"/>
        <end position="318"/>
    </location>
</feature>
<feature type="compositionally biased region" description="Polar residues" evidence="4">
    <location>
        <begin position="1285"/>
        <end position="1301"/>
    </location>
</feature>
<feature type="domain" description="K Homology" evidence="5">
    <location>
        <begin position="319"/>
        <end position="382"/>
    </location>
</feature>
<dbReference type="SMART" id="SM00322">
    <property type="entry name" value="KH"/>
    <property type="match status" value="10"/>
</dbReference>
<keyword evidence="3" id="KW-0175">Coiled coil</keyword>
<dbReference type="InterPro" id="IPR004087">
    <property type="entry name" value="KH_dom"/>
</dbReference>
<accession>A0A397BTV9</accession>
<evidence type="ECO:0000313" key="9">
    <source>
        <dbReference type="Proteomes" id="UP000283543"/>
    </source>
</evidence>
<evidence type="ECO:0000256" key="2">
    <source>
        <dbReference type="PROSITE-ProRule" id="PRU00117"/>
    </source>
</evidence>
<gene>
    <name evidence="6" type="ORF">DYB25_002530</name>
    <name evidence="7" type="ORF">DYB34_003121</name>
</gene>
<sequence>MPSKSKKSKTPAASAAALNVAVAAPPAPSKAKATPAAKPAQATPVVVVPTAAQLASRLEVLAGGKEKMSNDSKAAEEELARLLKNPKKRVQGKSEDLDDQMRKLEFRRNTTSMSLGDEKKLLREVENIKSLKVELVEFEEFNARVQYLKDKKKSLFDTLKQAEAQEKDLQLTLRKLRLAETLHVSITSLETVSITVPKDKMGLVAGKGFAKLRQLEEAYNVLLDVESGSQVVQSTSTRENNAAIESILDNIASASLHSVAVRPDTLKLLLIQKGRHLKALEASCFVKIDVNRADNILSFTSSADRVDAVERAIHLLTTSSVTLDIPQDVLPKLIGKKGEVISKIMEDSGALLDIDRVVNSLRIIGPLESVQIAQAAVEALIFDQGASTVDVFATDEAYFGQWDATKFSVFIEYLMADKAVRLRDLRRDANDCRLQVVKAKQMFEANGNRTQLEALKGAIQKAVAEFHANVVSFDVDSNCLSLIIGKKGAKIKHIEKESGGARIDITGNTVSVLGTKEQSDVAVALVEEIVANNQRAIVHASSHLAPLLLTNKRAKLAEIEKETKSSIQLPQGPPKKTKHNADIAITITGTTAGIEQAARLIEALNRAHQVVYLPLDQDEVTVVIGKKGETIHKLEADTGCQLRVLDADESSPSRELQLAGSEDQLAVATAAIDALLNSSHRQVLSFDDFAMGVIIGRKGEQIKKLREEFPHVAIDAFPHGQVRVKGASKELVDSAVAAILDLLQTTTVQETVKLPADSTSSFDTYFNDAATALYISELEAEGSVKTVVLEHGKLVKVRGLGFLLILPYVERSFINELTWQIRGSALGVGKVKHFLEMVTESHVAISIPLPSAGHVASLQGSAAGSLHENVQQIVKQTKTVIRFKPDKKSYSGVVLSIEGPSLPKVLEAKRRVEVVLQFFFPTHFKVLSPVPPSSIARVFQTAPLLSKFNAILSLGAKDAIKIFTDSEANTQVVYKTLQESLRAHLKEYKDVTIPSYLAPIIVGKNGDTIKRLSAESHATFSLSAVDNDAPTAPRTLTIHSKVEANVTTAINLVQHLIDTYDSECVTAHVPVDLVDVALALKRKGAANVSFSVDKKGPAGAVIKIHAKDIGERAAALQRLEELVANSAALTIVLPSADIVGALIGKSGANIKALQAEFPGLHIDIKKDDATGEGRVSLKGDKAAVALAKEWVDDKIASAVANQRDFLKRQQAQAAYHAAAAVDKRAEPVEQETSESDVPPKPKSAGAYVPIGGEVKLNKTQRRRERKRADKQDGVLSMLVGGNDAPRSSTYGQAAATSSSQGVPGGGYYHSADGYSLRL</sequence>
<name>A0A397BTV9_APHAT</name>
<evidence type="ECO:0000256" key="1">
    <source>
        <dbReference type="ARBA" id="ARBA00022737"/>
    </source>
</evidence>
<feature type="region of interest" description="Disordered" evidence="4">
    <location>
        <begin position="23"/>
        <end position="43"/>
    </location>
</feature>
<dbReference type="CDD" id="cd00105">
    <property type="entry name" value="KH-I"/>
    <property type="match status" value="6"/>
</dbReference>
<dbReference type="EMBL" id="QUTA01003339">
    <property type="protein sequence ID" value="RHY23984.1"/>
    <property type="molecule type" value="Genomic_DNA"/>
</dbReference>
<feature type="domain" description="K Homology" evidence="5">
    <location>
        <begin position="467"/>
        <end position="531"/>
    </location>
</feature>
<evidence type="ECO:0000256" key="4">
    <source>
        <dbReference type="SAM" id="MobiDB-lite"/>
    </source>
</evidence>